<dbReference type="PANTHER" id="PTHR47237:SF1">
    <property type="entry name" value="SLL0310 PROTEIN"/>
    <property type="match status" value="1"/>
</dbReference>
<evidence type="ECO:0000313" key="4">
    <source>
        <dbReference type="Proteomes" id="UP000838412"/>
    </source>
</evidence>
<gene>
    <name evidence="3" type="primary">Hypp4325</name>
    <name evidence="3" type="ORF">BLAG_LOCUS22685</name>
</gene>
<protein>
    <submittedName>
        <fullName evidence="3">Hypp4325 protein</fullName>
    </submittedName>
</protein>
<feature type="region of interest" description="Disordered" evidence="1">
    <location>
        <begin position="17"/>
        <end position="57"/>
    </location>
</feature>
<keyword evidence="4" id="KW-1185">Reference proteome</keyword>
<evidence type="ECO:0000256" key="1">
    <source>
        <dbReference type="SAM" id="MobiDB-lite"/>
    </source>
</evidence>
<name>A0A8K0EVH3_BRALA</name>
<proteinExistence type="predicted"/>
<dbReference type="Gene3D" id="3.40.630.90">
    <property type="match status" value="1"/>
</dbReference>
<evidence type="ECO:0000259" key="2">
    <source>
        <dbReference type="PROSITE" id="PS51186"/>
    </source>
</evidence>
<dbReference type="Pfam" id="PF18014">
    <property type="entry name" value="Acetyltransf_18"/>
    <property type="match status" value="1"/>
</dbReference>
<dbReference type="OrthoDB" id="5771378at2759"/>
<dbReference type="Pfam" id="PF00583">
    <property type="entry name" value="Acetyltransf_1"/>
    <property type="match status" value="1"/>
</dbReference>
<feature type="compositionally biased region" description="Polar residues" evidence="1">
    <location>
        <begin position="21"/>
        <end position="34"/>
    </location>
</feature>
<dbReference type="InterPro" id="IPR000182">
    <property type="entry name" value="GNAT_dom"/>
</dbReference>
<dbReference type="InterPro" id="IPR041496">
    <property type="entry name" value="YitH/HolE_GNAT"/>
</dbReference>
<accession>A0A8K0EVH3</accession>
<evidence type="ECO:0000313" key="3">
    <source>
        <dbReference type="EMBL" id="CAH1270382.1"/>
    </source>
</evidence>
<dbReference type="InterPro" id="IPR052729">
    <property type="entry name" value="Acyl/Acetyltrans_Enzymes"/>
</dbReference>
<dbReference type="Gene3D" id="3.40.630.30">
    <property type="match status" value="1"/>
</dbReference>
<dbReference type="PANTHER" id="PTHR47237">
    <property type="entry name" value="SLL0310 PROTEIN"/>
    <property type="match status" value="1"/>
</dbReference>
<dbReference type="SUPFAM" id="SSF55729">
    <property type="entry name" value="Acyl-CoA N-acyltransferases (Nat)"/>
    <property type="match status" value="1"/>
</dbReference>
<dbReference type="Proteomes" id="UP000838412">
    <property type="component" value="Chromosome 7"/>
</dbReference>
<feature type="compositionally biased region" description="Basic and acidic residues" evidence="1">
    <location>
        <begin position="35"/>
        <end position="57"/>
    </location>
</feature>
<organism evidence="3 4">
    <name type="scientific">Branchiostoma lanceolatum</name>
    <name type="common">Common lancelet</name>
    <name type="synonym">Amphioxus lanceolatum</name>
    <dbReference type="NCBI Taxonomy" id="7740"/>
    <lineage>
        <taxon>Eukaryota</taxon>
        <taxon>Metazoa</taxon>
        <taxon>Chordata</taxon>
        <taxon>Cephalochordata</taxon>
        <taxon>Leptocardii</taxon>
        <taxon>Amphioxiformes</taxon>
        <taxon>Branchiostomatidae</taxon>
        <taxon>Branchiostoma</taxon>
    </lineage>
</organism>
<dbReference type="InterPro" id="IPR016181">
    <property type="entry name" value="Acyl_CoA_acyltransferase"/>
</dbReference>
<sequence>MYSVLKNSPRCLAALRVNGQKRWQSPGTSPSSSVRAKEGGARGKDDQPSKGSDKTEHYHVRLMTSPSELSLLLEWAVAEGWNPGVYDAESYFRQDPTGFYLAELDSVPIGGLGSVKCGEDLGSMCLYVVKPPFRGKGYGYRMWKEVIKKTGNRNMFLESVAAQQSNYEKSGFVPGSWQTTRFRGVGRDDVHNVGYAGNHVTLVSVDEVDFEDLCAFDQRVFGAPRPAFLKSWINQPGMVGLVAIENLKLINIDDHNQNRESTIVGYGCIRLCYEGYQSATFSRKIGPIFAESSTVGSQLFTALVATVPLGIPFYIDVINTNEGAMRMVEGFGVESMFQTTRMFTKGNWGVQTSLIYGQTTLEMG</sequence>
<dbReference type="EMBL" id="OV696692">
    <property type="protein sequence ID" value="CAH1270382.1"/>
    <property type="molecule type" value="Genomic_DNA"/>
</dbReference>
<reference evidence="3" key="1">
    <citation type="submission" date="2022-01" db="EMBL/GenBank/DDBJ databases">
        <authorList>
            <person name="Braso-Vives M."/>
        </authorList>
    </citation>
    <scope>NUCLEOTIDE SEQUENCE</scope>
</reference>
<dbReference type="GO" id="GO:0016747">
    <property type="term" value="F:acyltransferase activity, transferring groups other than amino-acyl groups"/>
    <property type="evidence" value="ECO:0007669"/>
    <property type="project" value="InterPro"/>
</dbReference>
<dbReference type="CDD" id="cd04301">
    <property type="entry name" value="NAT_SF"/>
    <property type="match status" value="1"/>
</dbReference>
<dbReference type="AlphaFoldDB" id="A0A8K0EVH3"/>
<feature type="domain" description="N-acetyltransferase" evidence="2">
    <location>
        <begin position="58"/>
        <end position="194"/>
    </location>
</feature>
<dbReference type="PROSITE" id="PS51186">
    <property type="entry name" value="GNAT"/>
    <property type="match status" value="1"/>
</dbReference>